<keyword evidence="3" id="KW-1185">Reference proteome</keyword>
<dbReference type="EMBL" id="JACHXU010000006">
    <property type="protein sequence ID" value="MBB3206237.1"/>
    <property type="molecule type" value="Genomic_DNA"/>
</dbReference>
<sequence length="263" mass="29513">MQLHCLGTAGYHPSETRHTSCYFVPETGLLLDAGTGIFRLPSLLKTDTLDILLSHAHLDHIVGLTFLLDILYQHPLQSVRVWGEAEKINAIRTLLASEFIFPVELPVQWCAIDDPDHASGNQTFEINGACVSWRRQEHPGGSIGYRIHWTNINEPNSPDSGATSRVLLYATDTVGATDEDTLHWMKDVDLLLHECNFHDHQVEWAIKTGHCYLDRVAQISAAASPKRVLLTHVNPIDELTLDKGDERFSMPCEIVSDKQVIEF</sequence>
<accession>A0A7W5DYZ4</accession>
<dbReference type="RefSeq" id="WP_246419372.1">
    <property type="nucleotide sequence ID" value="NZ_JACHXU010000006.1"/>
</dbReference>
<proteinExistence type="predicted"/>
<evidence type="ECO:0000313" key="3">
    <source>
        <dbReference type="Proteomes" id="UP000536179"/>
    </source>
</evidence>
<dbReference type="Proteomes" id="UP000536179">
    <property type="component" value="Unassembled WGS sequence"/>
</dbReference>
<name>A0A7W5DYZ4_9BACT</name>
<reference evidence="2 3" key="1">
    <citation type="submission" date="2020-08" db="EMBL/GenBank/DDBJ databases">
        <title>Genomic Encyclopedia of Type Strains, Phase III (KMG-III): the genomes of soil and plant-associated and newly described type strains.</title>
        <authorList>
            <person name="Whitman W."/>
        </authorList>
    </citation>
    <scope>NUCLEOTIDE SEQUENCE [LARGE SCALE GENOMIC DNA]</scope>
    <source>
        <strain evidence="2 3">CECT 8075</strain>
    </source>
</reference>
<dbReference type="PANTHER" id="PTHR46018">
    <property type="entry name" value="ZINC PHOSPHODIESTERASE ELAC PROTEIN 1"/>
    <property type="match status" value="1"/>
</dbReference>
<feature type="domain" description="Metallo-beta-lactamase" evidence="1">
    <location>
        <begin position="29"/>
        <end position="232"/>
    </location>
</feature>
<organism evidence="2 3">
    <name type="scientific">Aporhodopirellula rubra</name>
    <dbReference type="NCBI Taxonomy" id="980271"/>
    <lineage>
        <taxon>Bacteria</taxon>
        <taxon>Pseudomonadati</taxon>
        <taxon>Planctomycetota</taxon>
        <taxon>Planctomycetia</taxon>
        <taxon>Pirellulales</taxon>
        <taxon>Pirellulaceae</taxon>
        <taxon>Aporhodopirellula</taxon>
    </lineage>
</organism>
<comment type="caution">
    <text evidence="2">The sequence shown here is derived from an EMBL/GenBank/DDBJ whole genome shotgun (WGS) entry which is preliminary data.</text>
</comment>
<evidence type="ECO:0000313" key="2">
    <source>
        <dbReference type="EMBL" id="MBB3206237.1"/>
    </source>
</evidence>
<dbReference type="InterPro" id="IPR036866">
    <property type="entry name" value="RibonucZ/Hydroxyglut_hydro"/>
</dbReference>
<dbReference type="GO" id="GO:0042781">
    <property type="term" value="F:3'-tRNA processing endoribonuclease activity"/>
    <property type="evidence" value="ECO:0007669"/>
    <property type="project" value="TreeGrafter"/>
</dbReference>
<evidence type="ECO:0000259" key="1">
    <source>
        <dbReference type="Pfam" id="PF12706"/>
    </source>
</evidence>
<dbReference type="SUPFAM" id="SSF56281">
    <property type="entry name" value="Metallo-hydrolase/oxidoreductase"/>
    <property type="match status" value="1"/>
</dbReference>
<gene>
    <name evidence="2" type="ORF">FHS27_002046</name>
</gene>
<dbReference type="Gene3D" id="3.60.15.10">
    <property type="entry name" value="Ribonuclease Z/Hydroxyacylglutathione hydrolase-like"/>
    <property type="match status" value="1"/>
</dbReference>
<dbReference type="PANTHER" id="PTHR46018:SF7">
    <property type="entry name" value="RIBONUCLEASE Z"/>
    <property type="match status" value="1"/>
</dbReference>
<dbReference type="InterPro" id="IPR001279">
    <property type="entry name" value="Metallo-B-lactamas"/>
</dbReference>
<dbReference type="AlphaFoldDB" id="A0A7W5DYZ4"/>
<protein>
    <submittedName>
        <fullName evidence="2">Ribonuclease BN (tRNA processing enzyme)</fullName>
    </submittedName>
</protein>
<dbReference type="Pfam" id="PF12706">
    <property type="entry name" value="Lactamase_B_2"/>
    <property type="match status" value="1"/>
</dbReference>